<feature type="transmembrane region" description="Helical" evidence="2">
    <location>
        <begin position="36"/>
        <end position="57"/>
    </location>
</feature>
<name>A0A849K8L5_9MICO</name>
<feature type="region of interest" description="Disordered" evidence="1">
    <location>
        <begin position="1"/>
        <end position="30"/>
    </location>
</feature>
<dbReference type="InterPro" id="IPR027381">
    <property type="entry name" value="LytR/CpsA/Psr_C"/>
</dbReference>
<dbReference type="Pfam" id="PF13399">
    <property type="entry name" value="LytR_C"/>
    <property type="match status" value="1"/>
</dbReference>
<keyword evidence="5" id="KW-1185">Reference proteome</keyword>
<sequence>MTKSHYPYPPDEFDVRGPEGSPVGVHREPRSGWSSAWPFLLVAVVFAGLAVAVVGFLSDDPGGSENPPAAQQESAAPESSAEGEAAEGDGSGEESGDGSGEQSGDGSGEGDAEATEESSEESSEESPEESGPDIASLVAAGDTSAFVRVLNDDSGVSGEAGRGAEALGAQGFSNTEATNYDGDSGQTTNVVWYAEGRAETAAAVAAILGIPAEETSQQPLANGDVIVVIKEALTIAE</sequence>
<feature type="compositionally biased region" description="Low complexity" evidence="1">
    <location>
        <begin position="67"/>
        <end position="83"/>
    </location>
</feature>
<dbReference type="Gene3D" id="3.30.70.2390">
    <property type="match status" value="1"/>
</dbReference>
<evidence type="ECO:0000313" key="5">
    <source>
        <dbReference type="Proteomes" id="UP000557204"/>
    </source>
</evidence>
<dbReference type="RefSeq" id="WP_171247038.1">
    <property type="nucleotide sequence ID" value="NZ_JABFAJ010000015.1"/>
</dbReference>
<evidence type="ECO:0000256" key="1">
    <source>
        <dbReference type="SAM" id="MobiDB-lite"/>
    </source>
</evidence>
<proteinExistence type="predicted"/>
<keyword evidence="2" id="KW-1133">Transmembrane helix</keyword>
<feature type="compositionally biased region" description="Gly residues" evidence="1">
    <location>
        <begin position="97"/>
        <end position="107"/>
    </location>
</feature>
<organism evidence="4 5">
    <name type="scientific">Isoptericola sediminis</name>
    <dbReference type="NCBI Taxonomy" id="2733572"/>
    <lineage>
        <taxon>Bacteria</taxon>
        <taxon>Bacillati</taxon>
        <taxon>Actinomycetota</taxon>
        <taxon>Actinomycetes</taxon>
        <taxon>Micrococcales</taxon>
        <taxon>Promicromonosporaceae</taxon>
        <taxon>Isoptericola</taxon>
    </lineage>
</organism>
<dbReference type="EMBL" id="JABFAJ010000015">
    <property type="protein sequence ID" value="NNU27527.1"/>
    <property type="molecule type" value="Genomic_DNA"/>
</dbReference>
<gene>
    <name evidence="4" type="ORF">HLI28_08225</name>
</gene>
<feature type="compositionally biased region" description="Acidic residues" evidence="1">
    <location>
        <begin position="108"/>
        <end position="131"/>
    </location>
</feature>
<keyword evidence="2" id="KW-0472">Membrane</keyword>
<reference evidence="4 5" key="1">
    <citation type="submission" date="2020-05" db="EMBL/GenBank/DDBJ databases">
        <title>Genome sequence of Isoptericola sp. JC619 isolated from Chilika lagoon, India.</title>
        <authorList>
            <person name="Kumar D."/>
            <person name="Appam K."/>
            <person name="Gandham S."/>
            <person name="Uppada J."/>
            <person name="Sasikala C."/>
            <person name="Venkata Ramana C."/>
        </authorList>
    </citation>
    <scope>NUCLEOTIDE SEQUENCE [LARGE SCALE GENOMIC DNA]</scope>
    <source>
        <strain evidence="4 5">JC619</strain>
    </source>
</reference>
<feature type="compositionally biased region" description="Acidic residues" evidence="1">
    <location>
        <begin position="84"/>
        <end position="96"/>
    </location>
</feature>
<feature type="domain" description="LytR/CpsA/Psr regulator C-terminal" evidence="3">
    <location>
        <begin position="147"/>
        <end position="229"/>
    </location>
</feature>
<keyword evidence="2" id="KW-0812">Transmembrane</keyword>
<evidence type="ECO:0000259" key="3">
    <source>
        <dbReference type="Pfam" id="PF13399"/>
    </source>
</evidence>
<comment type="caution">
    <text evidence="4">The sequence shown here is derived from an EMBL/GenBank/DDBJ whole genome shotgun (WGS) entry which is preliminary data.</text>
</comment>
<accession>A0A849K8L5</accession>
<dbReference type="AlphaFoldDB" id="A0A849K8L5"/>
<evidence type="ECO:0000256" key="2">
    <source>
        <dbReference type="SAM" id="Phobius"/>
    </source>
</evidence>
<evidence type="ECO:0000313" key="4">
    <source>
        <dbReference type="EMBL" id="NNU27527.1"/>
    </source>
</evidence>
<feature type="region of interest" description="Disordered" evidence="1">
    <location>
        <begin position="61"/>
        <end position="134"/>
    </location>
</feature>
<dbReference type="Proteomes" id="UP000557204">
    <property type="component" value="Unassembled WGS sequence"/>
</dbReference>
<protein>
    <submittedName>
        <fullName evidence="4">LytR C-terminal domain-containing protein</fullName>
    </submittedName>
</protein>